<evidence type="ECO:0000313" key="4">
    <source>
        <dbReference type="Proteomes" id="UP000807025"/>
    </source>
</evidence>
<dbReference type="OrthoDB" id="2848836at2759"/>
<dbReference type="EMBL" id="MU154649">
    <property type="protein sequence ID" value="KAF9490116.1"/>
    <property type="molecule type" value="Genomic_DNA"/>
</dbReference>
<dbReference type="InterPro" id="IPR004045">
    <property type="entry name" value="Glutathione_S-Trfase_N"/>
</dbReference>
<organism evidence="3 4">
    <name type="scientific">Pleurotus eryngii</name>
    <name type="common">Boletus of the steppes</name>
    <dbReference type="NCBI Taxonomy" id="5323"/>
    <lineage>
        <taxon>Eukaryota</taxon>
        <taxon>Fungi</taxon>
        <taxon>Dikarya</taxon>
        <taxon>Basidiomycota</taxon>
        <taxon>Agaricomycotina</taxon>
        <taxon>Agaricomycetes</taxon>
        <taxon>Agaricomycetidae</taxon>
        <taxon>Agaricales</taxon>
        <taxon>Pleurotineae</taxon>
        <taxon>Pleurotaceae</taxon>
        <taxon>Pleurotus</taxon>
    </lineage>
</organism>
<dbReference type="InterPro" id="IPR036282">
    <property type="entry name" value="Glutathione-S-Trfase_C_sf"/>
</dbReference>
<feature type="domain" description="GST N-terminal" evidence="1">
    <location>
        <begin position="4"/>
        <end position="95"/>
    </location>
</feature>
<dbReference type="SFLD" id="SFLDG00358">
    <property type="entry name" value="Main_(cytGST)"/>
    <property type="match status" value="1"/>
</dbReference>
<dbReference type="Pfam" id="PF13417">
    <property type="entry name" value="GST_N_3"/>
    <property type="match status" value="1"/>
</dbReference>
<dbReference type="InterPro" id="IPR010987">
    <property type="entry name" value="Glutathione-S-Trfase_C-like"/>
</dbReference>
<name>A0A9P6D2L0_PLEER</name>
<protein>
    <recommendedName>
        <fullName evidence="5">Glutathione transferase</fullName>
    </recommendedName>
</protein>
<dbReference type="GO" id="GO:0005737">
    <property type="term" value="C:cytoplasm"/>
    <property type="evidence" value="ECO:0007669"/>
    <property type="project" value="TreeGrafter"/>
</dbReference>
<dbReference type="Gene3D" id="3.40.30.10">
    <property type="entry name" value="Glutaredoxin"/>
    <property type="match status" value="1"/>
</dbReference>
<dbReference type="PROSITE" id="PS50405">
    <property type="entry name" value="GST_CTER"/>
    <property type="match status" value="1"/>
</dbReference>
<proteinExistence type="predicted"/>
<evidence type="ECO:0000313" key="3">
    <source>
        <dbReference type="EMBL" id="KAF9490116.1"/>
    </source>
</evidence>
<dbReference type="CDD" id="cd00570">
    <property type="entry name" value="GST_N_family"/>
    <property type="match status" value="1"/>
</dbReference>
<dbReference type="SUPFAM" id="SSF47616">
    <property type="entry name" value="GST C-terminal domain-like"/>
    <property type="match status" value="1"/>
</dbReference>
<keyword evidence="4" id="KW-1185">Reference proteome</keyword>
<dbReference type="Proteomes" id="UP000807025">
    <property type="component" value="Unassembled WGS sequence"/>
</dbReference>
<accession>A0A9P6D2L0</accession>
<dbReference type="InterPro" id="IPR050983">
    <property type="entry name" value="GST_Omega/HSP26"/>
</dbReference>
<gene>
    <name evidence="3" type="ORF">BDN71DRAFT_1454940</name>
</gene>
<dbReference type="InterPro" id="IPR036249">
    <property type="entry name" value="Thioredoxin-like_sf"/>
</dbReference>
<dbReference type="InterPro" id="IPR040079">
    <property type="entry name" value="Glutathione_S-Trfase"/>
</dbReference>
<dbReference type="PANTHER" id="PTHR43968:SF6">
    <property type="entry name" value="GLUTATHIONE S-TRANSFERASE OMEGA"/>
    <property type="match status" value="1"/>
</dbReference>
<reference evidence="3" key="1">
    <citation type="submission" date="2020-11" db="EMBL/GenBank/DDBJ databases">
        <authorList>
            <consortium name="DOE Joint Genome Institute"/>
            <person name="Ahrendt S."/>
            <person name="Riley R."/>
            <person name="Andreopoulos W."/>
            <person name="Labutti K."/>
            <person name="Pangilinan J."/>
            <person name="Ruiz-Duenas F.J."/>
            <person name="Barrasa J.M."/>
            <person name="Sanchez-Garcia M."/>
            <person name="Camarero S."/>
            <person name="Miyauchi S."/>
            <person name="Serrano A."/>
            <person name="Linde D."/>
            <person name="Babiker R."/>
            <person name="Drula E."/>
            <person name="Ayuso-Fernandez I."/>
            <person name="Pacheco R."/>
            <person name="Padilla G."/>
            <person name="Ferreira P."/>
            <person name="Barriuso J."/>
            <person name="Kellner H."/>
            <person name="Castanera R."/>
            <person name="Alfaro M."/>
            <person name="Ramirez L."/>
            <person name="Pisabarro A.G."/>
            <person name="Kuo A."/>
            <person name="Tritt A."/>
            <person name="Lipzen A."/>
            <person name="He G."/>
            <person name="Yan M."/>
            <person name="Ng V."/>
            <person name="Cullen D."/>
            <person name="Martin F."/>
            <person name="Rosso M.-N."/>
            <person name="Henrissat B."/>
            <person name="Hibbett D."/>
            <person name="Martinez A.T."/>
            <person name="Grigoriev I.V."/>
        </authorList>
    </citation>
    <scope>NUCLEOTIDE SEQUENCE</scope>
    <source>
        <strain evidence="3">ATCC 90797</strain>
    </source>
</reference>
<dbReference type="PANTHER" id="PTHR43968">
    <property type="match status" value="1"/>
</dbReference>
<feature type="domain" description="GST C-terminal" evidence="2">
    <location>
        <begin position="101"/>
        <end position="240"/>
    </location>
</feature>
<sequence length="246" mass="27324">MSKPQITLYNTRASPYGHYVEIALREAKAEYTLYEVDLRNKPSWFVDKVNPAGKVPAITYGGPVVPPDEPSPASFKLAESLVILEFAIDLFPEASLLLPRDPVERASARFLVNLFAEKLRTAYFNVLVNRASTQEVITAIDELQKYMPAPGASKGPYVNGSTFTSIDAVAAGFLLRLDGCLKRDIGSFPEGEGVKAYNILHTSERYERYRAYLSALLQRESVSGTFPQEQIVAVQRAVYLPFRAPV</sequence>
<dbReference type="Gene3D" id="1.20.1050.10">
    <property type="match status" value="1"/>
</dbReference>
<dbReference type="SUPFAM" id="SSF52833">
    <property type="entry name" value="Thioredoxin-like"/>
    <property type="match status" value="1"/>
</dbReference>
<dbReference type="PROSITE" id="PS50404">
    <property type="entry name" value="GST_NTER"/>
    <property type="match status" value="1"/>
</dbReference>
<evidence type="ECO:0000259" key="2">
    <source>
        <dbReference type="PROSITE" id="PS50405"/>
    </source>
</evidence>
<dbReference type="SFLD" id="SFLDS00019">
    <property type="entry name" value="Glutathione_Transferase_(cytos"/>
    <property type="match status" value="1"/>
</dbReference>
<evidence type="ECO:0008006" key="5">
    <source>
        <dbReference type="Google" id="ProtNLM"/>
    </source>
</evidence>
<comment type="caution">
    <text evidence="3">The sequence shown here is derived from an EMBL/GenBank/DDBJ whole genome shotgun (WGS) entry which is preliminary data.</text>
</comment>
<evidence type="ECO:0000259" key="1">
    <source>
        <dbReference type="PROSITE" id="PS50404"/>
    </source>
</evidence>
<dbReference type="AlphaFoldDB" id="A0A9P6D2L0"/>